<keyword evidence="7" id="KW-0349">Heme</keyword>
<dbReference type="PANTHER" id="PTHR24287">
    <property type="entry name" value="P450, PUTATIVE (EUROFUNG)-RELATED"/>
    <property type="match status" value="1"/>
</dbReference>
<dbReference type="PANTHER" id="PTHR24287:SF17">
    <property type="entry name" value="P450, PUTATIVE (EUROFUNG)-RELATED"/>
    <property type="match status" value="1"/>
</dbReference>
<proteinExistence type="inferred from homology"/>
<comment type="cofactor">
    <cofactor evidence="1">
        <name>heme</name>
        <dbReference type="ChEBI" id="CHEBI:30413"/>
    </cofactor>
</comment>
<accession>A0AAE0ITV7</accession>
<reference evidence="8" key="1">
    <citation type="journal article" date="2023" name="Mol. Phylogenet. Evol.">
        <title>Genome-scale phylogeny and comparative genomics of the fungal order Sordariales.</title>
        <authorList>
            <person name="Hensen N."/>
            <person name="Bonometti L."/>
            <person name="Westerberg I."/>
            <person name="Brannstrom I.O."/>
            <person name="Guillou S."/>
            <person name="Cros-Aarteil S."/>
            <person name="Calhoun S."/>
            <person name="Haridas S."/>
            <person name="Kuo A."/>
            <person name="Mondo S."/>
            <person name="Pangilinan J."/>
            <person name="Riley R."/>
            <person name="LaButti K."/>
            <person name="Andreopoulos B."/>
            <person name="Lipzen A."/>
            <person name="Chen C."/>
            <person name="Yan M."/>
            <person name="Daum C."/>
            <person name="Ng V."/>
            <person name="Clum A."/>
            <person name="Steindorff A."/>
            <person name="Ohm R.A."/>
            <person name="Martin F."/>
            <person name="Silar P."/>
            <person name="Natvig D.O."/>
            <person name="Lalanne C."/>
            <person name="Gautier V."/>
            <person name="Ament-Velasquez S.L."/>
            <person name="Kruys A."/>
            <person name="Hutchinson M.I."/>
            <person name="Powell A.J."/>
            <person name="Barry K."/>
            <person name="Miller A.N."/>
            <person name="Grigoriev I.V."/>
            <person name="Debuchy R."/>
            <person name="Gladieux P."/>
            <person name="Hiltunen Thoren M."/>
            <person name="Johannesson H."/>
        </authorList>
    </citation>
    <scope>NUCLEOTIDE SEQUENCE</scope>
    <source>
        <strain evidence="8">CBS 118394</strain>
    </source>
</reference>
<dbReference type="Gene3D" id="1.10.630.10">
    <property type="entry name" value="Cytochrome P450"/>
    <property type="match status" value="1"/>
</dbReference>
<dbReference type="InterPro" id="IPR036396">
    <property type="entry name" value="Cyt_P450_sf"/>
</dbReference>
<dbReference type="InterPro" id="IPR001128">
    <property type="entry name" value="Cyt_P450"/>
</dbReference>
<keyword evidence="4 7" id="KW-0560">Oxidoreductase</keyword>
<dbReference type="GO" id="GO:0016712">
    <property type="term" value="F:oxidoreductase activity, acting on paired donors, with incorporation or reduction of molecular oxygen, reduced flavin or flavoprotein as one donor, and incorporation of one atom of oxygen"/>
    <property type="evidence" value="ECO:0007669"/>
    <property type="project" value="InterPro"/>
</dbReference>
<dbReference type="EMBL" id="JAUEDM010000001">
    <property type="protein sequence ID" value="KAK3331020.1"/>
    <property type="molecule type" value="Genomic_DNA"/>
</dbReference>
<protein>
    <submittedName>
        <fullName evidence="8">Cytochrome P450</fullName>
    </submittedName>
</protein>
<dbReference type="CDD" id="cd11063">
    <property type="entry name" value="CYP52"/>
    <property type="match status" value="1"/>
</dbReference>
<dbReference type="Proteomes" id="UP001283341">
    <property type="component" value="Unassembled WGS sequence"/>
</dbReference>
<evidence type="ECO:0000256" key="5">
    <source>
        <dbReference type="ARBA" id="ARBA00023004"/>
    </source>
</evidence>
<reference evidence="8" key="2">
    <citation type="submission" date="2023-06" db="EMBL/GenBank/DDBJ databases">
        <authorList>
            <consortium name="Lawrence Berkeley National Laboratory"/>
            <person name="Haridas S."/>
            <person name="Hensen N."/>
            <person name="Bonometti L."/>
            <person name="Westerberg I."/>
            <person name="Brannstrom I.O."/>
            <person name="Guillou S."/>
            <person name="Cros-Aarteil S."/>
            <person name="Calhoun S."/>
            <person name="Kuo A."/>
            <person name="Mondo S."/>
            <person name="Pangilinan J."/>
            <person name="Riley R."/>
            <person name="Labutti K."/>
            <person name="Andreopoulos B."/>
            <person name="Lipzen A."/>
            <person name="Chen C."/>
            <person name="Yanf M."/>
            <person name="Daum C."/>
            <person name="Ng V."/>
            <person name="Clum A."/>
            <person name="Steindorff A."/>
            <person name="Ohm R."/>
            <person name="Martin F."/>
            <person name="Silar P."/>
            <person name="Natvig D."/>
            <person name="Lalanne C."/>
            <person name="Gautier V."/>
            <person name="Ament-Velasquez S.L."/>
            <person name="Kruys A."/>
            <person name="Hutchinson M.I."/>
            <person name="Powell A.J."/>
            <person name="Barry K."/>
            <person name="Miller A.N."/>
            <person name="Grigoriev I.V."/>
            <person name="Debuchy R."/>
            <person name="Gladieux P."/>
            <person name="Thoren M.H."/>
            <person name="Johannesson H."/>
        </authorList>
    </citation>
    <scope>NUCLEOTIDE SEQUENCE</scope>
    <source>
        <strain evidence="8">CBS 118394</strain>
    </source>
</reference>
<dbReference type="InterPro" id="IPR002974">
    <property type="entry name" value="Cyt_P450_E_CYP52_ascomycetes"/>
</dbReference>
<name>A0AAE0ITV7_9PEZI</name>
<keyword evidence="5 7" id="KW-0408">Iron</keyword>
<evidence type="ECO:0000256" key="4">
    <source>
        <dbReference type="ARBA" id="ARBA00023002"/>
    </source>
</evidence>
<dbReference type="GO" id="GO:0020037">
    <property type="term" value="F:heme binding"/>
    <property type="evidence" value="ECO:0007669"/>
    <property type="project" value="InterPro"/>
</dbReference>
<evidence type="ECO:0000256" key="7">
    <source>
        <dbReference type="RuleBase" id="RU000461"/>
    </source>
</evidence>
<gene>
    <name evidence="8" type="ORF">B0H66DRAFT_466375</name>
</gene>
<dbReference type="PRINTS" id="PR00385">
    <property type="entry name" value="P450"/>
</dbReference>
<dbReference type="SUPFAM" id="SSF48264">
    <property type="entry name" value="Cytochrome P450"/>
    <property type="match status" value="1"/>
</dbReference>
<evidence type="ECO:0000256" key="1">
    <source>
        <dbReference type="ARBA" id="ARBA00001971"/>
    </source>
</evidence>
<dbReference type="Pfam" id="PF00067">
    <property type="entry name" value="p450"/>
    <property type="match status" value="1"/>
</dbReference>
<evidence type="ECO:0000313" key="8">
    <source>
        <dbReference type="EMBL" id="KAK3331020.1"/>
    </source>
</evidence>
<dbReference type="GO" id="GO:0005506">
    <property type="term" value="F:iron ion binding"/>
    <property type="evidence" value="ECO:0007669"/>
    <property type="project" value="InterPro"/>
</dbReference>
<evidence type="ECO:0000313" key="9">
    <source>
        <dbReference type="Proteomes" id="UP001283341"/>
    </source>
</evidence>
<dbReference type="AlphaFoldDB" id="A0AAE0ITV7"/>
<dbReference type="InterPro" id="IPR017972">
    <property type="entry name" value="Cyt_P450_CS"/>
</dbReference>
<comment type="caution">
    <text evidence="8">The sequence shown here is derived from an EMBL/GenBank/DDBJ whole genome shotgun (WGS) entry which is preliminary data.</text>
</comment>
<keyword evidence="9" id="KW-1185">Reference proteome</keyword>
<evidence type="ECO:0000256" key="2">
    <source>
        <dbReference type="ARBA" id="ARBA00010617"/>
    </source>
</evidence>
<organism evidence="8 9">
    <name type="scientific">Apodospora peruviana</name>
    <dbReference type="NCBI Taxonomy" id="516989"/>
    <lineage>
        <taxon>Eukaryota</taxon>
        <taxon>Fungi</taxon>
        <taxon>Dikarya</taxon>
        <taxon>Ascomycota</taxon>
        <taxon>Pezizomycotina</taxon>
        <taxon>Sordariomycetes</taxon>
        <taxon>Sordariomycetidae</taxon>
        <taxon>Sordariales</taxon>
        <taxon>Lasiosphaeriaceae</taxon>
        <taxon>Apodospora</taxon>
    </lineage>
</organism>
<evidence type="ECO:0000256" key="6">
    <source>
        <dbReference type="ARBA" id="ARBA00023033"/>
    </source>
</evidence>
<keyword evidence="3 7" id="KW-0479">Metal-binding</keyword>
<dbReference type="InterPro" id="IPR047146">
    <property type="entry name" value="Cyt_P450_E_CYP52_fungi"/>
</dbReference>
<sequence length="528" mass="59147">MENLVVLAAAWAINRAGLLQASPIAIGGKTSSPVSFFSFAIIAIAIKTCLSIVWKLSFRRRAAVLGCGNAPVYPHKDPVLGMDVFLETLRRFNAHTLLELFRERFVKYGNTFYSIALGGWILNTCEPENIKTILATKMDDWPIAGPRLYAAIPILGSKSVFTTNGQVWHEARAMIRPSFVRDQVADLKCFDRHIRNMIAAVPKDGSTFDMQKLLLAMTMDSSTDFMLGYSTNTLVKHSEDAQRFLEDFDYAGRVSASNARLGAILTYIPNRELNVAVRRVRAYLRFYLQKAIADKAEKKEKTKDLDYVFLDAVLQSGKSEEHIIDQILSIIVAGRDTTAAAMTATFYYLARDPAAVGKLRKEIQHLGVENPTWEQLKNLKYLNNCVKEALRLLPPVATNSRAANKDTVLPRGGGPDGKQPLLVPKGTATRWSLYSLQRRKDIFGPDADEFRPERWDDHVRVGWEYIPFHGGPRVCLGQQFALTQMAYTLFRFFKAFRSIEARENGSMLIKTNITISLAEGCLIGATHA</sequence>
<evidence type="ECO:0000256" key="3">
    <source>
        <dbReference type="ARBA" id="ARBA00022723"/>
    </source>
</evidence>
<keyword evidence="6 7" id="KW-0503">Monooxygenase</keyword>
<comment type="similarity">
    <text evidence="2 7">Belongs to the cytochrome P450 family.</text>
</comment>
<dbReference type="PROSITE" id="PS00086">
    <property type="entry name" value="CYTOCHROME_P450"/>
    <property type="match status" value="1"/>
</dbReference>
<dbReference type="PRINTS" id="PR01239">
    <property type="entry name" value="EP450IICYP52"/>
</dbReference>